<keyword evidence="2 5" id="KW-0489">Methyltransferase</keyword>
<proteinExistence type="inferred from homology"/>
<evidence type="ECO:0000313" key="7">
    <source>
        <dbReference type="Proteomes" id="UP000010483"/>
    </source>
</evidence>
<dbReference type="GO" id="GO:0043780">
    <property type="term" value="F:cobalt-precorrin-5B C1-methyltransferase activity"/>
    <property type="evidence" value="ECO:0007669"/>
    <property type="project" value="RHEA"/>
</dbReference>
<evidence type="ECO:0000256" key="5">
    <source>
        <dbReference type="HAMAP-Rule" id="MF_00787"/>
    </source>
</evidence>
<comment type="similarity">
    <text evidence="5">Belongs to the CbiD family.</text>
</comment>
<dbReference type="InterPro" id="IPR002748">
    <property type="entry name" value="CbiD"/>
</dbReference>
<comment type="pathway">
    <text evidence="5">Cofactor biosynthesis; adenosylcobalamin biosynthesis; cob(II)yrinate a,c-diamide from sirohydrochlorin (anaerobic route): step 6/10.</text>
</comment>
<reference evidence="7" key="1">
    <citation type="journal article" date="2013" name="Proc. Natl. Acad. Sci. U.S.A.">
        <title>Improving the coverage of the cyanobacterial phylum using diversity-driven genome sequencing.</title>
        <authorList>
            <person name="Shih P.M."/>
            <person name="Wu D."/>
            <person name="Latifi A."/>
            <person name="Axen S.D."/>
            <person name="Fewer D.P."/>
            <person name="Talla E."/>
            <person name="Calteau A."/>
            <person name="Cai F."/>
            <person name="Tandeau de Marsac N."/>
            <person name="Rippka R."/>
            <person name="Herdman M."/>
            <person name="Sivonen K."/>
            <person name="Coursin T."/>
            <person name="Laurent T."/>
            <person name="Goodwin L."/>
            <person name="Nolan M."/>
            <person name="Davenport K.W."/>
            <person name="Han C.S."/>
            <person name="Rubin E.M."/>
            <person name="Eisen J.A."/>
            <person name="Woyke T."/>
            <person name="Gugger M."/>
            <person name="Kerfeld C.A."/>
        </authorList>
    </citation>
    <scope>NUCLEOTIDE SEQUENCE [LARGE SCALE GENOMIC DNA]</scope>
    <source>
        <strain evidence="7">ATCC 29140 / PCC 7202</strain>
    </source>
</reference>
<dbReference type="GO" id="GO:0019251">
    <property type="term" value="P:anaerobic cobalamin biosynthetic process"/>
    <property type="evidence" value="ECO:0007669"/>
    <property type="project" value="UniProtKB-UniRule"/>
</dbReference>
<dbReference type="SUPFAM" id="SSF111342">
    <property type="entry name" value="CbiD-like"/>
    <property type="match status" value="1"/>
</dbReference>
<dbReference type="Pfam" id="PF01888">
    <property type="entry name" value="CbiD"/>
    <property type="match status" value="1"/>
</dbReference>
<evidence type="ECO:0000256" key="3">
    <source>
        <dbReference type="ARBA" id="ARBA00022679"/>
    </source>
</evidence>
<accession>K9YK13</accession>
<evidence type="ECO:0000256" key="4">
    <source>
        <dbReference type="ARBA" id="ARBA00022691"/>
    </source>
</evidence>
<dbReference type="PIRSF" id="PIRSF026782">
    <property type="entry name" value="CbiD"/>
    <property type="match status" value="1"/>
</dbReference>
<keyword evidence="3 5" id="KW-0808">Transferase</keyword>
<dbReference type="PATRIC" id="fig|292563.3.peg.1387"/>
<comment type="catalytic activity">
    <reaction evidence="5">
        <text>Co-precorrin-5B + S-adenosyl-L-methionine = Co-precorrin-6A + S-adenosyl-L-homocysteine</text>
        <dbReference type="Rhea" id="RHEA:26285"/>
        <dbReference type="ChEBI" id="CHEBI:57856"/>
        <dbReference type="ChEBI" id="CHEBI:59789"/>
        <dbReference type="ChEBI" id="CHEBI:60063"/>
        <dbReference type="ChEBI" id="CHEBI:60064"/>
        <dbReference type="EC" id="2.1.1.195"/>
    </reaction>
</comment>
<evidence type="ECO:0000256" key="1">
    <source>
        <dbReference type="ARBA" id="ARBA00022573"/>
    </source>
</evidence>
<keyword evidence="4 5" id="KW-0949">S-adenosyl-L-methionine</keyword>
<evidence type="ECO:0000313" key="6">
    <source>
        <dbReference type="EMBL" id="AFZ47291.1"/>
    </source>
</evidence>
<dbReference type="HAMAP" id="MF_00787">
    <property type="entry name" value="CbiD"/>
    <property type="match status" value="1"/>
</dbReference>
<comment type="function">
    <text evidence="5">Catalyzes the methylation of C-1 in cobalt-precorrin-5B to form cobalt-precorrin-6A.</text>
</comment>
<protein>
    <recommendedName>
        <fullName evidence="5">Cobalt-precorrin-5B C(1)-methyltransferase</fullName>
        <ecNumber evidence="5">2.1.1.195</ecNumber>
    </recommendedName>
    <alternativeName>
        <fullName evidence="5">Cobalt-precorrin-6A synthase</fullName>
    </alternativeName>
</protein>
<gene>
    <name evidence="5" type="primary">cbiD</name>
    <name evidence="6" type="ordered locus">Cyast_1326</name>
</gene>
<dbReference type="GO" id="GO:0032259">
    <property type="term" value="P:methylation"/>
    <property type="evidence" value="ECO:0007669"/>
    <property type="project" value="UniProtKB-KW"/>
</dbReference>
<dbReference type="AlphaFoldDB" id="K9YK13"/>
<dbReference type="UniPathway" id="UPA00148">
    <property type="reaction ID" value="UER00227"/>
</dbReference>
<dbReference type="STRING" id="292563.Cyast_1326"/>
<dbReference type="InterPro" id="IPR036074">
    <property type="entry name" value="CbiD_sf"/>
</dbReference>
<dbReference type="PANTHER" id="PTHR35863">
    <property type="entry name" value="COBALT-PRECORRIN-5B C(1)-METHYLTRANSFERASE"/>
    <property type="match status" value="1"/>
</dbReference>
<dbReference type="Gene3D" id="3.30.2110.10">
    <property type="entry name" value="CbiD-like"/>
    <property type="match status" value="1"/>
</dbReference>
<dbReference type="HOGENOM" id="CLU_041273_1_2_3"/>
<dbReference type="PANTHER" id="PTHR35863:SF1">
    <property type="entry name" value="COBALT-PRECORRIN-5B C(1)-METHYLTRANSFERASE"/>
    <property type="match status" value="1"/>
</dbReference>
<dbReference type="NCBIfam" id="TIGR00312">
    <property type="entry name" value="cbiD"/>
    <property type="match status" value="1"/>
</dbReference>
<evidence type="ECO:0000256" key="2">
    <source>
        <dbReference type="ARBA" id="ARBA00022603"/>
    </source>
</evidence>
<keyword evidence="7" id="KW-1185">Reference proteome</keyword>
<dbReference type="EMBL" id="CP003940">
    <property type="protein sequence ID" value="AFZ47291.1"/>
    <property type="molecule type" value="Genomic_DNA"/>
</dbReference>
<name>K9YK13_CYASC</name>
<organism evidence="6 7">
    <name type="scientific">Cyanobacterium stanieri (strain ATCC 29140 / PCC 7202)</name>
    <dbReference type="NCBI Taxonomy" id="292563"/>
    <lineage>
        <taxon>Bacteria</taxon>
        <taxon>Bacillati</taxon>
        <taxon>Cyanobacteriota</taxon>
        <taxon>Cyanophyceae</taxon>
        <taxon>Oscillatoriophycideae</taxon>
        <taxon>Chroococcales</taxon>
        <taxon>Geminocystaceae</taxon>
        <taxon>Cyanobacterium</taxon>
    </lineage>
</organism>
<dbReference type="eggNOG" id="COG1903">
    <property type="taxonomic scope" value="Bacteria"/>
</dbReference>
<keyword evidence="1 5" id="KW-0169">Cobalamin biosynthesis</keyword>
<dbReference type="KEGG" id="csn:Cyast_1326"/>
<dbReference type="EC" id="2.1.1.195" evidence="5"/>
<dbReference type="Proteomes" id="UP000010483">
    <property type="component" value="Chromosome"/>
</dbReference>
<sequence>MLNSGYTLPVFATASVVACLHYLQENINPNQVEVELITPPETALITIEQVALIGKSQALAITRSDPGENLDLTKNTPIWATVKLTPHSETKLIIEGGEGVGKIVKQNNKSAIYSYAQKLLECNILNNLKSSAIVEVKIILPEGKILAQRTSNEAFGVVDGLSLLGTTGISQPLTSKAQLDLYQQELVTKAREFDHLIFCIGENGLDLALKMGFESGQLVKTANWLGSMLVNASTVGVKSITILGYHGKLVKLAGGIFHTHHHLADGRLEILSAIASYLGLPQAIIKKIFEASTTESALEILRDFDSENNTHWVEQIYQFMGERIKRKSQEYIAKHSTFKTEIKVILFDRQRQIICQTD</sequence>